<dbReference type="EMBL" id="CABVHU010000030">
    <property type="protein sequence ID" value="VVO44607.1"/>
    <property type="molecule type" value="Genomic_DNA"/>
</dbReference>
<protein>
    <submittedName>
        <fullName evidence="7">Ribose import permease protein RbsC</fullName>
    </submittedName>
</protein>
<evidence type="ECO:0000313" key="7">
    <source>
        <dbReference type="EMBL" id="VVO44607.1"/>
    </source>
</evidence>
<evidence type="ECO:0000256" key="2">
    <source>
        <dbReference type="ARBA" id="ARBA00007942"/>
    </source>
</evidence>
<keyword evidence="3" id="KW-1003">Cell membrane</keyword>
<dbReference type="Proteomes" id="UP000409037">
    <property type="component" value="Unassembled WGS sequence"/>
</dbReference>
<gene>
    <name evidence="7" type="primary">rbsC_4</name>
    <name evidence="7" type="ORF">PS833_06443</name>
</gene>
<dbReference type="GO" id="GO:0022857">
    <property type="term" value="F:transmembrane transporter activity"/>
    <property type="evidence" value="ECO:0007669"/>
    <property type="project" value="InterPro"/>
</dbReference>
<dbReference type="PANTHER" id="PTHR32196">
    <property type="entry name" value="ABC TRANSPORTER PERMEASE PROTEIN YPHD-RELATED-RELATED"/>
    <property type="match status" value="1"/>
</dbReference>
<dbReference type="RefSeq" id="WP_150801418.1">
    <property type="nucleotide sequence ID" value="NZ_CABVHU010000030.1"/>
</dbReference>
<reference evidence="7 8" key="1">
    <citation type="submission" date="2019-09" db="EMBL/GenBank/DDBJ databases">
        <authorList>
            <person name="Chandra G."/>
            <person name="Truman W A."/>
        </authorList>
    </citation>
    <scope>NUCLEOTIDE SEQUENCE [LARGE SCALE GENOMIC DNA]</scope>
    <source>
        <strain evidence="7">PS833</strain>
    </source>
</reference>
<accession>A0A5E7UDT0</accession>
<sequence length="315" mass="32423">MPISLSGFRSQAPLFALIVLVALIAGYDPGFIQPSAVLGLIADTSTLFVMATGITFVLLIGGIDLSSQAVASMASVIVALLLPAYGFWAFPIGLGLGIATGALSGLLHTWLRLPSFIVTLAVGGVVTSITMLASNNRTINIDGAERDAWFGWVSGQTGGIPNEVCVAFLVLMLCIFLQRKTAFGRFSNAIGAGEPAAWASGINVTRIKIMTFAVSAGLAALSGIIMAGRLSSGSPTLANEFLLPAIAAVLVGGTALTGGVGSVWRTLIGALLVSVVRIGMTFVGISVFAQQIVFGVILIIAVAFTIDRSKLPVVK</sequence>
<evidence type="ECO:0000256" key="1">
    <source>
        <dbReference type="ARBA" id="ARBA00004429"/>
    </source>
</evidence>
<dbReference type="Pfam" id="PF02653">
    <property type="entry name" value="BPD_transp_2"/>
    <property type="match status" value="1"/>
</dbReference>
<dbReference type="InterPro" id="IPR001851">
    <property type="entry name" value="ABC_transp_permease"/>
</dbReference>
<keyword evidence="4" id="KW-0812">Transmembrane</keyword>
<dbReference type="AlphaFoldDB" id="A0A5E7UDT0"/>
<dbReference type="PANTHER" id="PTHR32196:SF63">
    <property type="entry name" value="INNER MEMBRANE ABC TRANSPORTER PERMEASE PROTEIN YJFF"/>
    <property type="match status" value="1"/>
</dbReference>
<dbReference type="CDD" id="cd06579">
    <property type="entry name" value="TM_PBP1_transp_AraH_like"/>
    <property type="match status" value="1"/>
</dbReference>
<keyword evidence="5" id="KW-1133">Transmembrane helix</keyword>
<evidence type="ECO:0000313" key="8">
    <source>
        <dbReference type="Proteomes" id="UP000409037"/>
    </source>
</evidence>
<evidence type="ECO:0000256" key="6">
    <source>
        <dbReference type="ARBA" id="ARBA00023136"/>
    </source>
</evidence>
<comment type="subcellular location">
    <subcellularLocation>
        <location evidence="1">Cell inner membrane</location>
        <topology evidence="1">Multi-pass membrane protein</topology>
    </subcellularLocation>
</comment>
<dbReference type="GO" id="GO:0005886">
    <property type="term" value="C:plasma membrane"/>
    <property type="evidence" value="ECO:0007669"/>
    <property type="project" value="UniProtKB-SubCell"/>
</dbReference>
<dbReference type="OrthoDB" id="5422926at2"/>
<organism evidence="7 8">
    <name type="scientific">Pseudomonas fluorescens</name>
    <dbReference type="NCBI Taxonomy" id="294"/>
    <lineage>
        <taxon>Bacteria</taxon>
        <taxon>Pseudomonadati</taxon>
        <taxon>Pseudomonadota</taxon>
        <taxon>Gammaproteobacteria</taxon>
        <taxon>Pseudomonadales</taxon>
        <taxon>Pseudomonadaceae</taxon>
        <taxon>Pseudomonas</taxon>
    </lineage>
</organism>
<keyword evidence="6" id="KW-0472">Membrane</keyword>
<evidence type="ECO:0000256" key="5">
    <source>
        <dbReference type="ARBA" id="ARBA00022989"/>
    </source>
</evidence>
<name>A0A5E7UDT0_PSEFL</name>
<evidence type="ECO:0000256" key="4">
    <source>
        <dbReference type="ARBA" id="ARBA00022692"/>
    </source>
</evidence>
<evidence type="ECO:0000256" key="3">
    <source>
        <dbReference type="ARBA" id="ARBA00022475"/>
    </source>
</evidence>
<proteinExistence type="inferred from homology"/>
<comment type="similarity">
    <text evidence="2">Belongs to the binding-protein-dependent transport system permease family. AraH/RbsC subfamily.</text>
</comment>